<organism evidence="1 2">
    <name type="scientific">Limosilactobacillus reuteri</name>
    <name type="common">Lactobacillus reuteri</name>
    <dbReference type="NCBI Taxonomy" id="1598"/>
    <lineage>
        <taxon>Bacteria</taxon>
        <taxon>Bacillati</taxon>
        <taxon>Bacillota</taxon>
        <taxon>Bacilli</taxon>
        <taxon>Lactobacillales</taxon>
        <taxon>Lactobacillaceae</taxon>
        <taxon>Limosilactobacillus</taxon>
    </lineage>
</organism>
<reference evidence="1 2" key="1">
    <citation type="submission" date="2019-11" db="EMBL/GenBank/DDBJ databases">
        <title>Draft genome sequence of 12 host-associated Lactobacillus reuteri rodent strains.</title>
        <authorList>
            <person name="Zhang S."/>
            <person name="Ozcam M."/>
            <person name="Van Pijkeren J.P."/>
        </authorList>
    </citation>
    <scope>NUCLEOTIDE SEQUENCE [LARGE SCALE GENOMIC DNA]</scope>
    <source>
        <strain evidence="1 2">L1604-1</strain>
    </source>
</reference>
<evidence type="ECO:0000313" key="2">
    <source>
        <dbReference type="Proteomes" id="UP000441557"/>
    </source>
</evidence>
<dbReference type="AlphaFoldDB" id="A0AB36AFT2"/>
<dbReference type="RefSeq" id="WP_065867268.1">
    <property type="nucleotide sequence ID" value="NZ_JAJAOY010000119.1"/>
</dbReference>
<accession>A0AB36AFT2</accession>
<dbReference type="EMBL" id="WJMZ01000017">
    <property type="protein sequence ID" value="MRG84629.1"/>
    <property type="molecule type" value="Genomic_DNA"/>
</dbReference>
<name>A0AB36AFT2_LIMRT</name>
<sequence>MIGINFVYEKNELFRSLDIDIALSSNLTIDVFDFDTNSFDDLADYINFIDFDEYIFFGLGTPNRLIRAVSYLQTLVNIPIKFVSQSNFSNYLSDKELNILLNKANTFVNLDVNKAFLQGYRCFQTNLYPIVLRKGLIKHIKIDNLTLFLKENSNLLRYFGINSAIYNKEKKDQTLPIIHLNPENLILKTAKHRIIENQERLLQNINNFIHTGEIKETEIPLNYGTLVGLNKLHSLYFKNKTFYLDSEYTVKVGISGDSYQSIVNITSTIPNVSQIPLPVKQLYPALININGFYDNVKFVTAYNSYNLPFSTSTSFNWIGFETKENKMVLNIPTQRVFKVNTLYLNLFEQIIKNKPISSPEAKKVLETLRL</sequence>
<evidence type="ECO:0000313" key="1">
    <source>
        <dbReference type="EMBL" id="MRG84629.1"/>
    </source>
</evidence>
<protein>
    <submittedName>
        <fullName evidence="1">Uncharacterized protein</fullName>
    </submittedName>
</protein>
<proteinExistence type="predicted"/>
<gene>
    <name evidence="1" type="ORF">GIX80_09640</name>
</gene>
<comment type="caution">
    <text evidence="1">The sequence shown here is derived from an EMBL/GenBank/DDBJ whole genome shotgun (WGS) entry which is preliminary data.</text>
</comment>
<dbReference type="Proteomes" id="UP000441557">
    <property type="component" value="Unassembled WGS sequence"/>
</dbReference>